<proteinExistence type="predicted"/>
<protein>
    <submittedName>
        <fullName evidence="1">Uncharacterized protein</fullName>
    </submittedName>
</protein>
<evidence type="ECO:0000313" key="2">
    <source>
        <dbReference type="Proteomes" id="UP000612899"/>
    </source>
</evidence>
<dbReference type="EMBL" id="BONY01000018">
    <property type="protein sequence ID" value="GIH05294.1"/>
    <property type="molecule type" value="Genomic_DNA"/>
</dbReference>
<comment type="caution">
    <text evidence="1">The sequence shown here is derived from an EMBL/GenBank/DDBJ whole genome shotgun (WGS) entry which is preliminary data.</text>
</comment>
<evidence type="ECO:0000313" key="1">
    <source>
        <dbReference type="EMBL" id="GIH05294.1"/>
    </source>
</evidence>
<gene>
    <name evidence="1" type="ORF">Rhe02_33610</name>
</gene>
<dbReference type="Proteomes" id="UP000612899">
    <property type="component" value="Unassembled WGS sequence"/>
</dbReference>
<keyword evidence="2" id="KW-1185">Reference proteome</keyword>
<accession>A0A8J3Q7B3</accession>
<dbReference type="AlphaFoldDB" id="A0A8J3Q7B3"/>
<reference evidence="1" key="1">
    <citation type="submission" date="2021-01" db="EMBL/GenBank/DDBJ databases">
        <title>Whole genome shotgun sequence of Rhizocola hellebori NBRC 109834.</title>
        <authorList>
            <person name="Komaki H."/>
            <person name="Tamura T."/>
        </authorList>
    </citation>
    <scope>NUCLEOTIDE SEQUENCE</scope>
    <source>
        <strain evidence="1">NBRC 109834</strain>
    </source>
</reference>
<organism evidence="1 2">
    <name type="scientific">Rhizocola hellebori</name>
    <dbReference type="NCBI Taxonomy" id="1392758"/>
    <lineage>
        <taxon>Bacteria</taxon>
        <taxon>Bacillati</taxon>
        <taxon>Actinomycetota</taxon>
        <taxon>Actinomycetes</taxon>
        <taxon>Micromonosporales</taxon>
        <taxon>Micromonosporaceae</taxon>
        <taxon>Rhizocola</taxon>
    </lineage>
</organism>
<sequence>MLRDHGLDPERVGSPKAAWRVFCGFLAVDIDGIETDPQCDADGFIVQWGRYSWNDGLPSLSFTRQLAVDVRAQWTDKEWYQPEYWQVSLDMVFPDHATLADLDQLNVSNSGFYFERPGPEMDRALREALWEIEQYPTLQALWASVPSRSSTTLDNVA</sequence>
<dbReference type="RefSeq" id="WP_203909153.1">
    <property type="nucleotide sequence ID" value="NZ_BONY01000018.1"/>
</dbReference>
<name>A0A8J3Q7B3_9ACTN</name>